<keyword evidence="3" id="KW-1185">Reference proteome</keyword>
<evidence type="ECO:0000313" key="2">
    <source>
        <dbReference type="EMBL" id="CAK8673413.1"/>
    </source>
</evidence>
<comment type="caution">
    <text evidence="2">The sequence shown here is derived from an EMBL/GenBank/DDBJ whole genome shotgun (WGS) entry which is preliminary data.</text>
</comment>
<organism evidence="2 3">
    <name type="scientific">Clavelina lepadiformis</name>
    <name type="common">Light-bulb sea squirt</name>
    <name type="synonym">Ascidia lepadiformis</name>
    <dbReference type="NCBI Taxonomy" id="159417"/>
    <lineage>
        <taxon>Eukaryota</taxon>
        <taxon>Metazoa</taxon>
        <taxon>Chordata</taxon>
        <taxon>Tunicata</taxon>
        <taxon>Ascidiacea</taxon>
        <taxon>Aplousobranchia</taxon>
        <taxon>Clavelinidae</taxon>
        <taxon>Clavelina</taxon>
    </lineage>
</organism>
<gene>
    <name evidence="2" type="ORF">CVLEPA_LOCUS3204</name>
</gene>
<dbReference type="Proteomes" id="UP001642483">
    <property type="component" value="Unassembled WGS sequence"/>
</dbReference>
<feature type="region of interest" description="Disordered" evidence="1">
    <location>
        <begin position="46"/>
        <end position="69"/>
    </location>
</feature>
<name>A0ABP0F5S9_CLALP</name>
<accession>A0ABP0F5S9</accession>
<sequence>MHLEWGDVYFGRNMGKKGILPAIPMGKNSHTLDHLNGRKVDEWGGIKLGTDSDSGKTTSKKIEIKKTTI</sequence>
<evidence type="ECO:0008006" key="4">
    <source>
        <dbReference type="Google" id="ProtNLM"/>
    </source>
</evidence>
<evidence type="ECO:0000256" key="1">
    <source>
        <dbReference type="SAM" id="MobiDB-lite"/>
    </source>
</evidence>
<dbReference type="EMBL" id="CAWYQH010000002">
    <property type="protein sequence ID" value="CAK8673413.1"/>
    <property type="molecule type" value="Genomic_DNA"/>
</dbReference>
<protein>
    <recommendedName>
        <fullName evidence="4">HNH endonuclease</fullName>
    </recommendedName>
</protein>
<evidence type="ECO:0000313" key="3">
    <source>
        <dbReference type="Proteomes" id="UP001642483"/>
    </source>
</evidence>
<proteinExistence type="predicted"/>
<reference evidence="2 3" key="1">
    <citation type="submission" date="2024-02" db="EMBL/GenBank/DDBJ databases">
        <authorList>
            <person name="Daric V."/>
            <person name="Darras S."/>
        </authorList>
    </citation>
    <scope>NUCLEOTIDE SEQUENCE [LARGE SCALE GENOMIC DNA]</scope>
</reference>
<feature type="compositionally biased region" description="Basic and acidic residues" evidence="1">
    <location>
        <begin position="60"/>
        <end position="69"/>
    </location>
</feature>